<gene>
    <name evidence="1" type="ORF">CARN7_1132</name>
</gene>
<proteinExistence type="predicted"/>
<dbReference type="EMBL" id="CABR01000082">
    <property type="protein sequence ID" value="CBI10354.1"/>
    <property type="molecule type" value="Genomic_DNA"/>
</dbReference>
<organism evidence="1">
    <name type="scientific">mine drainage metagenome</name>
    <dbReference type="NCBI Taxonomy" id="410659"/>
    <lineage>
        <taxon>unclassified sequences</taxon>
        <taxon>metagenomes</taxon>
        <taxon>ecological metagenomes</taxon>
    </lineage>
</organism>
<comment type="caution">
    <text evidence="1">The sequence shown here is derived from an EMBL/GenBank/DDBJ whole genome shotgun (WGS) entry which is preliminary data.</text>
</comment>
<sequence>MYLIFYLKNNGDEIPWEMHCALMGVYRDGARCEFSHQNNFGHGRKWDASLYLCGTGRHGGTGRGLSLVRRCSTCGNRSDSVLNHESVCRGSLMPSGQVLCTSATV</sequence>
<accession>E6QSY2</accession>
<name>E6QSY2_9ZZZZ</name>
<reference evidence="1" key="1">
    <citation type="submission" date="2009-10" db="EMBL/GenBank/DDBJ databases">
        <title>Diversity of trophic interactions inside an arsenic-rich microbial ecosystem.</title>
        <authorList>
            <person name="Bertin P.N."/>
            <person name="Heinrich-Salmeron A."/>
            <person name="Pelletier E."/>
            <person name="Goulhen-Chollet F."/>
            <person name="Arsene-Ploetze F."/>
            <person name="Gallien S."/>
            <person name="Calteau A."/>
            <person name="Vallenet D."/>
            <person name="Casiot C."/>
            <person name="Chane-Woon-Ming B."/>
            <person name="Giloteaux L."/>
            <person name="Barakat M."/>
            <person name="Bonnefoy V."/>
            <person name="Bruneel O."/>
            <person name="Chandler M."/>
            <person name="Cleiss J."/>
            <person name="Duran R."/>
            <person name="Elbaz-Poulichet F."/>
            <person name="Fonknechten N."/>
            <person name="Lauga B."/>
            <person name="Mornico D."/>
            <person name="Ortet P."/>
            <person name="Schaeffer C."/>
            <person name="Siguier P."/>
            <person name="Alexander Thil Smith A."/>
            <person name="Van Dorsselaer A."/>
            <person name="Weissenbach J."/>
            <person name="Medigue C."/>
            <person name="Le Paslier D."/>
        </authorList>
    </citation>
    <scope>NUCLEOTIDE SEQUENCE</scope>
</reference>
<evidence type="ECO:0000313" key="1">
    <source>
        <dbReference type="EMBL" id="CBI10354.1"/>
    </source>
</evidence>
<protein>
    <submittedName>
        <fullName evidence="1">Uncharacterized protein</fullName>
    </submittedName>
</protein>
<dbReference type="AlphaFoldDB" id="E6QSY2"/>